<dbReference type="GO" id="GO:0005886">
    <property type="term" value="C:plasma membrane"/>
    <property type="evidence" value="ECO:0007669"/>
    <property type="project" value="TreeGrafter"/>
</dbReference>
<dbReference type="PROSITE" id="PS51779">
    <property type="entry name" value="POTRA"/>
    <property type="match status" value="1"/>
</dbReference>
<dbReference type="PANTHER" id="PTHR37820:SF1">
    <property type="entry name" value="CELL DIVISION PROTEIN FTSQ"/>
    <property type="match status" value="1"/>
</dbReference>
<dbReference type="InterPro" id="IPR050487">
    <property type="entry name" value="FtsQ_DivIB"/>
</dbReference>
<keyword evidence="4 9" id="KW-0812">Transmembrane</keyword>
<evidence type="ECO:0000256" key="5">
    <source>
        <dbReference type="ARBA" id="ARBA00022989"/>
    </source>
</evidence>
<comment type="subcellular location">
    <subcellularLocation>
        <location evidence="1">Membrane</location>
    </subcellularLocation>
</comment>
<reference evidence="11 12" key="1">
    <citation type="journal article" date="2014" name="PLoS ONE">
        <title>Rumen cellulosomics: divergent fiber-degrading strategies revealed by comparative genome-wide analysis of six ruminococcal strains.</title>
        <authorList>
            <person name="Dassa B."/>
            <person name="Borovok I."/>
            <person name="Ruimy-Israeli V."/>
            <person name="Lamed R."/>
            <person name="Flint H.J."/>
            <person name="Duncan S.H."/>
            <person name="Henrissat B."/>
            <person name="Coutinho P."/>
            <person name="Morrison M."/>
            <person name="Mosoni P."/>
            <person name="Yeoman C.J."/>
            <person name="White B.A."/>
            <person name="Bayer E.A."/>
        </authorList>
    </citation>
    <scope>NUCLEOTIDE SEQUENCE [LARGE SCALE GENOMIC DNA]</scope>
    <source>
        <strain evidence="11 12">007c</strain>
    </source>
</reference>
<feature type="compositionally biased region" description="Low complexity" evidence="8">
    <location>
        <begin position="334"/>
        <end position="352"/>
    </location>
</feature>
<feature type="region of interest" description="Disordered" evidence="8">
    <location>
        <begin position="318"/>
        <end position="383"/>
    </location>
</feature>
<dbReference type="AlphaFoldDB" id="W7UVR0"/>
<keyword evidence="12" id="KW-1185">Reference proteome</keyword>
<evidence type="ECO:0000313" key="12">
    <source>
        <dbReference type="Proteomes" id="UP000019365"/>
    </source>
</evidence>
<dbReference type="InterPro" id="IPR034746">
    <property type="entry name" value="POTRA"/>
</dbReference>
<keyword evidence="5 9" id="KW-1133">Transmembrane helix</keyword>
<dbReference type="Gene3D" id="3.10.20.310">
    <property type="entry name" value="membrane protein fhac"/>
    <property type="match status" value="1"/>
</dbReference>
<dbReference type="InterPro" id="IPR013685">
    <property type="entry name" value="POTRA_FtsQ_type"/>
</dbReference>
<keyword evidence="3" id="KW-0132">Cell division</keyword>
<organism evidence="11 12">
    <name type="scientific">Ruminococcus flavefaciens 007c</name>
    <dbReference type="NCBI Taxonomy" id="1341157"/>
    <lineage>
        <taxon>Bacteria</taxon>
        <taxon>Bacillati</taxon>
        <taxon>Bacillota</taxon>
        <taxon>Clostridia</taxon>
        <taxon>Eubacteriales</taxon>
        <taxon>Oscillospiraceae</taxon>
        <taxon>Ruminococcus</taxon>
    </lineage>
</organism>
<comment type="caution">
    <text evidence="11">The sequence shown here is derived from an EMBL/GenBank/DDBJ whole genome shotgun (WGS) entry which is preliminary data.</text>
</comment>
<dbReference type="PATRIC" id="fig|1341157.4.peg.68"/>
<dbReference type="PANTHER" id="PTHR37820">
    <property type="entry name" value="CELL DIVISION PROTEIN DIVIB"/>
    <property type="match status" value="1"/>
</dbReference>
<keyword evidence="2" id="KW-1003">Cell membrane</keyword>
<evidence type="ECO:0000256" key="7">
    <source>
        <dbReference type="ARBA" id="ARBA00023306"/>
    </source>
</evidence>
<feature type="domain" description="POTRA" evidence="10">
    <location>
        <begin position="65"/>
        <end position="135"/>
    </location>
</feature>
<feature type="transmembrane region" description="Helical" evidence="9">
    <location>
        <begin position="41"/>
        <end position="64"/>
    </location>
</feature>
<dbReference type="Pfam" id="PF08478">
    <property type="entry name" value="POTRA_1"/>
    <property type="match status" value="1"/>
</dbReference>
<dbReference type="eggNOG" id="COG1589">
    <property type="taxonomic scope" value="Bacteria"/>
</dbReference>
<evidence type="ECO:0000256" key="1">
    <source>
        <dbReference type="ARBA" id="ARBA00004370"/>
    </source>
</evidence>
<dbReference type="Proteomes" id="UP000019365">
    <property type="component" value="Unassembled WGS sequence"/>
</dbReference>
<keyword evidence="7" id="KW-0131">Cell cycle</keyword>
<evidence type="ECO:0000256" key="2">
    <source>
        <dbReference type="ARBA" id="ARBA00022475"/>
    </source>
</evidence>
<name>W7UVR0_RUMFL</name>
<evidence type="ECO:0000256" key="4">
    <source>
        <dbReference type="ARBA" id="ARBA00022692"/>
    </source>
</evidence>
<feature type="region of interest" description="Disordered" evidence="8">
    <location>
        <begin position="273"/>
        <end position="293"/>
    </location>
</feature>
<evidence type="ECO:0000256" key="3">
    <source>
        <dbReference type="ARBA" id="ARBA00022618"/>
    </source>
</evidence>
<evidence type="ECO:0000259" key="10">
    <source>
        <dbReference type="PROSITE" id="PS51779"/>
    </source>
</evidence>
<dbReference type="EMBL" id="ATAX01000003">
    <property type="protein sequence ID" value="EWM55254.1"/>
    <property type="molecule type" value="Genomic_DNA"/>
</dbReference>
<dbReference type="GO" id="GO:0051301">
    <property type="term" value="P:cell division"/>
    <property type="evidence" value="ECO:0007669"/>
    <property type="project" value="UniProtKB-KW"/>
</dbReference>
<evidence type="ECO:0000313" key="11">
    <source>
        <dbReference type="EMBL" id="EWM55254.1"/>
    </source>
</evidence>
<sequence>MAEICAASEAEGFGEDMKDVEKTNVERQNSRKRIRRRKRMMNVYGLVVMLLVVTAVITISYTFLFNINEIRVSGESDMYSAEEIVFASGIKKGDNLLRLNIKGSEQKILDDLLYVETAKVERDFPSSLEITVTKCLPAFNVNYGTGTLLVSKKGKILADNGFITDGLPIIYGLDPADKTPGKPVYSENEHKNDAFTALISSLVAKNDNSVMSVDLSDEHAIIVNYKSGMIFKMGNWNDVEYKLALADEVMKDEKVMGKKGYLTMIGTNQCSFRDSDKPVANPGSDQPTTAVKTDIYGNPIDEVGEQNPDMEEEFNKINQNRTTAPPPTEIVTENSGNNDGGQWNDDNSGSGDYYQEQNYGDTGYGSDGNSGYTDDGNFVDSQW</sequence>
<accession>W7UVR0</accession>
<proteinExistence type="predicted"/>
<keyword evidence="6 9" id="KW-0472">Membrane</keyword>
<dbReference type="OrthoDB" id="1819027at2"/>
<evidence type="ECO:0000256" key="9">
    <source>
        <dbReference type="SAM" id="Phobius"/>
    </source>
</evidence>
<evidence type="ECO:0000256" key="6">
    <source>
        <dbReference type="ARBA" id="ARBA00023136"/>
    </source>
</evidence>
<evidence type="ECO:0000256" key="8">
    <source>
        <dbReference type="SAM" id="MobiDB-lite"/>
    </source>
</evidence>
<gene>
    <name evidence="11" type="ORF">RF007C_04675</name>
</gene>
<protein>
    <recommendedName>
        <fullName evidence="10">POTRA domain-containing protein</fullName>
    </recommendedName>
</protein>